<dbReference type="Gene3D" id="2.40.10.410">
    <property type="entry name" value="FlgT, C-terminal domain"/>
    <property type="match status" value="1"/>
</dbReference>
<protein>
    <submittedName>
        <fullName evidence="5">Flagella assembly protein FlgT</fullName>
    </submittedName>
</protein>
<dbReference type="Pfam" id="PF16538">
    <property type="entry name" value="FlgT_C"/>
    <property type="match status" value="1"/>
</dbReference>
<evidence type="ECO:0000259" key="2">
    <source>
        <dbReference type="Pfam" id="PF16538"/>
    </source>
</evidence>
<gene>
    <name evidence="5" type="ORF">JQC93_09415</name>
</gene>
<keyword evidence="6" id="KW-1185">Reference proteome</keyword>
<name>A0ABS2HHV7_9VIBR</name>
<keyword evidence="5" id="KW-0969">Cilium</keyword>
<feature type="signal peptide" evidence="1">
    <location>
        <begin position="1"/>
        <end position="22"/>
    </location>
</feature>
<dbReference type="InterPro" id="IPR032388">
    <property type="entry name" value="FlgT_C"/>
</dbReference>
<evidence type="ECO:0000256" key="1">
    <source>
        <dbReference type="SAM" id="SignalP"/>
    </source>
</evidence>
<evidence type="ECO:0000259" key="4">
    <source>
        <dbReference type="Pfam" id="PF16548"/>
    </source>
</evidence>
<feature type="chain" id="PRO_5047132258" evidence="1">
    <location>
        <begin position="23"/>
        <end position="377"/>
    </location>
</feature>
<dbReference type="InterPro" id="IPR038180">
    <property type="entry name" value="FlgT_N_sf"/>
</dbReference>
<comment type="caution">
    <text evidence="5">The sequence shown here is derived from an EMBL/GenBank/DDBJ whole genome shotgun (WGS) entry which is preliminary data.</text>
</comment>
<feature type="domain" description="Flagellar assembly protein T N-terminal" evidence="4">
    <location>
        <begin position="23"/>
        <end position="109"/>
    </location>
</feature>
<reference evidence="5 6" key="1">
    <citation type="submission" date="2021-02" db="EMBL/GenBank/DDBJ databases">
        <authorList>
            <person name="Park J.-S."/>
        </authorList>
    </citation>
    <scope>NUCLEOTIDE SEQUENCE [LARGE SCALE GENOMIC DNA]</scope>
    <source>
        <strain evidence="5 6">188UL20-2</strain>
    </source>
</reference>
<organism evidence="5 6">
    <name type="scientific">Vibrio ulleungensis</name>
    <dbReference type="NCBI Taxonomy" id="2807619"/>
    <lineage>
        <taxon>Bacteria</taxon>
        <taxon>Pseudomonadati</taxon>
        <taxon>Pseudomonadota</taxon>
        <taxon>Gammaproteobacteria</taxon>
        <taxon>Vibrionales</taxon>
        <taxon>Vibrionaceae</taxon>
        <taxon>Vibrio</taxon>
    </lineage>
</organism>
<dbReference type="EMBL" id="JAFEUM010000003">
    <property type="protein sequence ID" value="MBM7036624.1"/>
    <property type="molecule type" value="Genomic_DNA"/>
</dbReference>
<dbReference type="Gene3D" id="3.30.1660.40">
    <property type="entry name" value="FlgT, N-terminal domain"/>
    <property type="match status" value="1"/>
</dbReference>
<sequence>MKRALLFLVHLITLVTAPIVQAEWFEVEGSATVVASDSTARYHALNDAIYQAMAFAGADIGTISLLTEFLEVDREQYQFTNHEIRFIEVVDERTRNGKKTLRVRLDIYPSANGCQVGQYKKTFLVGNFDIESPQQAVMGQIYSLGDDFSRVLDRQIDHQSLSFLSVGTTNYPLSKNNPSMVTMVAQDYAAQYLISGKITDLTATIESSFLSSDVINRQFAADVSILDGKTGHEVFRKNYREIARWPFAKTSLVDTASGRFWSSTYGEMLLRVSRDIMLDLESELSCKITLPQVTKVYGDTVTIDLGRIHGVQVDDELSLWHTGAFIDQAGNPRNKVTASNITLKVSRVYDQEAELKVMQPELATSIQLGDVMHKAVH</sequence>
<keyword evidence="1" id="KW-0732">Signal</keyword>
<dbReference type="Pfam" id="PF16548">
    <property type="entry name" value="FlgT_N"/>
    <property type="match status" value="1"/>
</dbReference>
<dbReference type="Proteomes" id="UP000809621">
    <property type="component" value="Unassembled WGS sequence"/>
</dbReference>
<evidence type="ECO:0000313" key="5">
    <source>
        <dbReference type="EMBL" id="MBM7036624.1"/>
    </source>
</evidence>
<proteinExistence type="predicted"/>
<feature type="domain" description="Flagellar assembly protein T middle" evidence="3">
    <location>
        <begin position="114"/>
        <end position="255"/>
    </location>
</feature>
<dbReference type="RefSeq" id="WP_205158195.1">
    <property type="nucleotide sequence ID" value="NZ_JAFEUM010000003.1"/>
</dbReference>
<dbReference type="InterPro" id="IPR032386">
    <property type="entry name" value="FlgT_M"/>
</dbReference>
<dbReference type="Gene3D" id="3.40.50.10610">
    <property type="entry name" value="ABC-type transport auxiliary lipoprotein component"/>
    <property type="match status" value="1"/>
</dbReference>
<keyword evidence="5" id="KW-0966">Cell projection</keyword>
<dbReference type="InterPro" id="IPR038165">
    <property type="entry name" value="FlgT_C_sf"/>
</dbReference>
<feature type="domain" description="Flagellar assembly protein T C-terminal" evidence="2">
    <location>
        <begin position="298"/>
        <end position="374"/>
    </location>
</feature>
<evidence type="ECO:0000259" key="3">
    <source>
        <dbReference type="Pfam" id="PF16539"/>
    </source>
</evidence>
<dbReference type="InterPro" id="IPR032370">
    <property type="entry name" value="FlgT_N"/>
</dbReference>
<keyword evidence="5" id="KW-0282">Flagellum</keyword>
<evidence type="ECO:0000313" key="6">
    <source>
        <dbReference type="Proteomes" id="UP000809621"/>
    </source>
</evidence>
<dbReference type="Pfam" id="PF16539">
    <property type="entry name" value="FlgT_M"/>
    <property type="match status" value="1"/>
</dbReference>
<accession>A0ABS2HHV7</accession>